<feature type="compositionally biased region" description="Low complexity" evidence="2">
    <location>
        <begin position="1734"/>
        <end position="1745"/>
    </location>
</feature>
<feature type="compositionally biased region" description="Low complexity" evidence="2">
    <location>
        <begin position="1653"/>
        <end position="1668"/>
    </location>
</feature>
<feature type="compositionally biased region" description="Low complexity" evidence="2">
    <location>
        <begin position="1092"/>
        <end position="1101"/>
    </location>
</feature>
<feature type="compositionally biased region" description="Basic and acidic residues" evidence="2">
    <location>
        <begin position="1700"/>
        <end position="1718"/>
    </location>
</feature>
<feature type="compositionally biased region" description="Low complexity" evidence="2">
    <location>
        <begin position="410"/>
        <end position="426"/>
    </location>
</feature>
<evidence type="ECO:0000313" key="4">
    <source>
        <dbReference type="EMBL" id="KFG47256.1"/>
    </source>
</evidence>
<feature type="compositionally biased region" description="Basic and acidic residues" evidence="2">
    <location>
        <begin position="1435"/>
        <end position="1463"/>
    </location>
</feature>
<evidence type="ECO:0000259" key="3">
    <source>
        <dbReference type="PROSITE" id="PS50058"/>
    </source>
</evidence>
<feature type="region of interest" description="Disordered" evidence="2">
    <location>
        <begin position="1542"/>
        <end position="1589"/>
    </location>
</feature>
<feature type="region of interest" description="Disordered" evidence="2">
    <location>
        <begin position="1615"/>
        <end position="1680"/>
    </location>
</feature>
<dbReference type="PROSITE" id="PS50058">
    <property type="entry name" value="G_PROTEIN_GAMMA"/>
    <property type="match status" value="1"/>
</dbReference>
<feature type="compositionally biased region" description="Low complexity" evidence="2">
    <location>
        <begin position="1135"/>
        <end position="1147"/>
    </location>
</feature>
<feature type="region of interest" description="Disordered" evidence="2">
    <location>
        <begin position="781"/>
        <end position="801"/>
    </location>
</feature>
<evidence type="ECO:0000256" key="1">
    <source>
        <dbReference type="SAM" id="Coils"/>
    </source>
</evidence>
<feature type="compositionally biased region" description="Polar residues" evidence="2">
    <location>
        <begin position="1327"/>
        <end position="1340"/>
    </location>
</feature>
<feature type="compositionally biased region" description="Low complexity" evidence="2">
    <location>
        <begin position="1488"/>
        <end position="1514"/>
    </location>
</feature>
<dbReference type="VEuPathDB" id="ToxoDB:TGP89_252880A"/>
<comment type="caution">
    <text evidence="4">The sequence shown here is derived from an EMBL/GenBank/DDBJ whole genome shotgun (WGS) entry which is preliminary data.</text>
</comment>
<dbReference type="Proteomes" id="UP000028828">
    <property type="component" value="Unassembled WGS sequence"/>
</dbReference>
<feature type="compositionally biased region" description="Low complexity" evidence="2">
    <location>
        <begin position="1556"/>
        <end position="1576"/>
    </location>
</feature>
<proteinExistence type="predicted"/>
<feature type="region of interest" description="Disordered" evidence="2">
    <location>
        <begin position="410"/>
        <end position="453"/>
    </location>
</feature>
<feature type="region of interest" description="Disordered" evidence="2">
    <location>
        <begin position="552"/>
        <end position="573"/>
    </location>
</feature>
<feature type="compositionally biased region" description="Low complexity" evidence="2">
    <location>
        <begin position="1840"/>
        <end position="1851"/>
    </location>
</feature>
<feature type="compositionally biased region" description="Basic and acidic residues" evidence="2">
    <location>
        <begin position="564"/>
        <end position="573"/>
    </location>
</feature>
<evidence type="ECO:0000256" key="2">
    <source>
        <dbReference type="SAM" id="MobiDB-lite"/>
    </source>
</evidence>
<feature type="region of interest" description="Disordered" evidence="2">
    <location>
        <begin position="360"/>
        <end position="383"/>
    </location>
</feature>
<feature type="compositionally biased region" description="Pro residues" evidence="2">
    <location>
        <begin position="178"/>
        <end position="189"/>
    </location>
</feature>
<feature type="region of interest" description="Disordered" evidence="2">
    <location>
        <begin position="1781"/>
        <end position="1899"/>
    </location>
</feature>
<feature type="coiled-coil region" evidence="1">
    <location>
        <begin position="852"/>
        <end position="922"/>
    </location>
</feature>
<feature type="compositionally biased region" description="Basic and acidic residues" evidence="2">
    <location>
        <begin position="1546"/>
        <end position="1555"/>
    </location>
</feature>
<feature type="compositionally biased region" description="Basic and acidic residues" evidence="2">
    <location>
        <begin position="735"/>
        <end position="751"/>
    </location>
</feature>
<feature type="region of interest" description="Disordered" evidence="2">
    <location>
        <begin position="1014"/>
        <end position="1054"/>
    </location>
</feature>
<dbReference type="InterPro" id="IPR015898">
    <property type="entry name" value="G-protein_gamma-like_dom"/>
</dbReference>
<feature type="compositionally biased region" description="Low complexity" evidence="2">
    <location>
        <begin position="1464"/>
        <end position="1477"/>
    </location>
</feature>
<name>A0A086KS88_TOXGO</name>
<dbReference type="PANTHER" id="PTHR23159:SF31">
    <property type="entry name" value="CENTROSOME-ASSOCIATED PROTEIN CEP250 ISOFORM X1"/>
    <property type="match status" value="1"/>
</dbReference>
<dbReference type="OrthoDB" id="10582359at2759"/>
<sequence>MAPSNAQPSAGPVPIAIGSLSPPSSLASPSSASASFALPSPVPGSSRAASLHFPSWNSHPLPPGFSLSSPPSPANADCDLRVRQRSSAAAVCISASPQHATASRPLHALAERPESRAVQASSSALSCPGAVAASSEAARTAEADRLSERPVHLPALAESRRGAPEDGVEFQGKRIAPPLHPPSSSPPASPSARSTVSLTSYFSFSAAPPPLSPSRVPPVFSPAPITAAPCPSHRSVSSAVRGESHTPRHKSSASYRLPCQLPVLPPSSRPTPEDDRGEGFCETASTAVAARGPRGLRDSSGDNLEACSFSAASHQRSASRGLEEGSRMRAQSAGGDRQGLRGRQRQGRACIACQSRHRTRTVDAAELRRNGDESSADEVDDGVPYLLEQSIRLAEPQSYAAPATSATPATSAASAAPATSAASAAAPKDRSRRVTPSFPLSAAPRRLQTPAEEARRFLSWHPPESRAASAEASAVSSAVDRDPSLWLLREACRNPDEGNVYRLVLEQVMRGRCMRRPLEDVPSADFSEQVQRLKHSVHSALEQCTGFRCHSVSRGSPKGKRRRGEAPAVREDARRPSELRAAVAVSRDLYAENTFLEQFVTKGDRVLQTKELARYREAIGKLEQENKSLRQRVTEERNQTLSFFRQRCALDLLLQSVAAQLGEDDQRELLSRMRLCAASCVAIDWRDQKRGPGDKAAAAASDLQPVAGFSFADLLPCAVSALEELAASKGAKRGVRGEPGGDEKAWGVGGRRETLGVSGGAGRARAGLGAESCLSSRARSVCASPRERETAEQSTARAQRGVHDQLAGLRSLLIDKEAALNSALLERDGQRAEIRQLKSLLEGREEATVAAKRDVEDENARLKATIKSLQESLKSTEEKFQEKSQRTEGLVAELQSQIAEARQSLAEERATLKAREEELARRAGGDGQAETAALQKKLEEDVHAKLQAEVVALRAKAARSDSLEAELEAKKQLLAAEAAKVGDLEAKLRETEARNEELEQVVARLREDLAAAAGKAKDQVSAPLESGKDSTVAKSVKSKPLLPPPGKGAKASASVPLSTDVSVLQTEVATLLAENQRLALALQEATLREAAAAAGAPDRAAPSPGHVAKKSLPPSKATSASPAEPLGAKTAEPPSSAGAQGLASGLAKKFAAAEKPKAKGMFAALRRTLSRSSSPAQKASPPPSPRSAGGSSDEVAKLRAQLEKMREELARALEQKNILSGHEATAGAAGAALGTSGKAKTPAKVGPKKAAPALEASAETATKQIAELKRENEALRQRIAELEAFKPSESGGEKAAPAATQGPPAQKGAVPPKMGVVPPKKAARLQPAQTQGDSERSTNLGEAEEVKRLRSEVDRLQLEKERLEAELKQERQELVELKQTVRSPSATLGGSKKVSPVGAAKLKGMPPPKASSPAVPAASHADEEMQTLRSALSEVQKERDELKKQLESLESAEKRDETKKDAPQPEAAGKAGPPKKAGPSKKPPLVGAKKAASPAPPAVDAAVSEAPGAAEASPIAAVDLQDIEALKKEVEALRAQLVASEGAKAALEEKLKTAEAPKSTASPPAKAKLAPAPKNAGGTDAPVGYTGVGDTGEKLRELEVEVKELRAEKAALLEENAKLKREGSQVVQGQPASEDQGKSVPAKKAGPVGGKVPPKATAKAPASEAPTSGHEATETQRKLEELEVEVKTLRAENEALAKDLAKLKKEREDAPQGEEAKAGGKTAVPKKSPPKPGALPAKKAAAPVAKAEEEQKPGGSVGMDSKLEEKIAALEMENRTLRDELARVKEQVKQSAKATEETPQTAEPSSAGKAAPPFGVVKAKGPPKKALPASATSVCATTGEAEQNEAQARLAALEEETRELREKAKHLEAERDTLKRQVDELKQAEAKPRGGGQEREERS</sequence>
<feature type="compositionally biased region" description="Basic and acidic residues" evidence="2">
    <location>
        <begin position="360"/>
        <end position="372"/>
    </location>
</feature>
<feature type="non-terminal residue" evidence="4">
    <location>
        <position position="1899"/>
    </location>
</feature>
<feature type="compositionally biased region" description="Basic and acidic residues" evidence="2">
    <location>
        <begin position="1671"/>
        <end position="1680"/>
    </location>
</feature>
<accession>A0A086KS88</accession>
<feature type="region of interest" description="Disordered" evidence="2">
    <location>
        <begin position="1"/>
        <end position="55"/>
    </location>
</feature>
<feature type="region of interest" description="Disordered" evidence="2">
    <location>
        <begin position="1092"/>
        <end position="1147"/>
    </location>
</feature>
<organism evidence="4 5">
    <name type="scientific">Toxoplasma gondii p89</name>
    <dbReference type="NCBI Taxonomy" id="943119"/>
    <lineage>
        <taxon>Eukaryota</taxon>
        <taxon>Sar</taxon>
        <taxon>Alveolata</taxon>
        <taxon>Apicomplexa</taxon>
        <taxon>Conoidasida</taxon>
        <taxon>Coccidia</taxon>
        <taxon>Eucoccidiorida</taxon>
        <taxon>Eimeriorina</taxon>
        <taxon>Sarcocystidae</taxon>
        <taxon>Toxoplasma</taxon>
    </lineage>
</organism>
<feature type="region of interest" description="Disordered" evidence="2">
    <location>
        <begin position="1700"/>
        <end position="1763"/>
    </location>
</feature>
<feature type="compositionally biased region" description="Low complexity" evidence="2">
    <location>
        <begin position="1294"/>
        <end position="1320"/>
    </location>
</feature>
<gene>
    <name evidence="4" type="ORF">TGP89_252880A</name>
</gene>
<feature type="region of interest" description="Disordered" evidence="2">
    <location>
        <begin position="1279"/>
        <end position="1346"/>
    </location>
</feature>
<keyword evidence="1" id="KW-0175">Coiled coil</keyword>
<feature type="region of interest" description="Disordered" evidence="2">
    <location>
        <begin position="731"/>
        <end position="751"/>
    </location>
</feature>
<feature type="region of interest" description="Disordered" evidence="2">
    <location>
        <begin position="1375"/>
        <end position="1514"/>
    </location>
</feature>
<dbReference type="Gene3D" id="6.10.250.90">
    <property type="match status" value="1"/>
</dbReference>
<feature type="region of interest" description="Disordered" evidence="2">
    <location>
        <begin position="310"/>
        <end position="348"/>
    </location>
</feature>
<evidence type="ECO:0000313" key="5">
    <source>
        <dbReference type="Proteomes" id="UP000028828"/>
    </source>
</evidence>
<feature type="region of interest" description="Disordered" evidence="2">
    <location>
        <begin position="226"/>
        <end position="279"/>
    </location>
</feature>
<feature type="region of interest" description="Disordered" evidence="2">
    <location>
        <begin position="1226"/>
        <end position="1260"/>
    </location>
</feature>
<feature type="compositionally biased region" description="Basic and acidic residues" evidence="2">
    <location>
        <begin position="139"/>
        <end position="151"/>
    </location>
</feature>
<dbReference type="PANTHER" id="PTHR23159">
    <property type="entry name" value="CENTROSOMAL PROTEIN 2"/>
    <property type="match status" value="1"/>
</dbReference>
<dbReference type="EMBL" id="AEYI02000630">
    <property type="protein sequence ID" value="KFG47256.1"/>
    <property type="molecule type" value="Genomic_DNA"/>
</dbReference>
<protein>
    <recommendedName>
        <fullName evidence="3">G protein gamma domain-containing protein</fullName>
    </recommendedName>
</protein>
<feature type="region of interest" description="Disordered" evidence="2">
    <location>
        <begin position="1161"/>
        <end position="1195"/>
    </location>
</feature>
<dbReference type="GO" id="GO:0007186">
    <property type="term" value="P:G protein-coupled receptor signaling pathway"/>
    <property type="evidence" value="ECO:0007669"/>
    <property type="project" value="InterPro"/>
</dbReference>
<feature type="compositionally biased region" description="Polar residues" evidence="2">
    <location>
        <begin position="1789"/>
        <end position="1804"/>
    </location>
</feature>
<feature type="compositionally biased region" description="Low complexity" evidence="2">
    <location>
        <begin position="1165"/>
        <end position="1179"/>
    </location>
</feature>
<feature type="coiled-coil region" evidence="1">
    <location>
        <begin position="605"/>
        <end position="639"/>
    </location>
</feature>
<feature type="compositionally biased region" description="Basic and acidic residues" evidence="2">
    <location>
        <begin position="1858"/>
        <end position="1899"/>
    </location>
</feature>
<reference evidence="4 5" key="1">
    <citation type="submission" date="2014-03" db="EMBL/GenBank/DDBJ databases">
        <authorList>
            <person name="Sibley D."/>
            <person name="Venepally P."/>
            <person name="Karamycheva S."/>
            <person name="Hadjithomas M."/>
            <person name="Khan A."/>
            <person name="Brunk B."/>
            <person name="Roos D."/>
            <person name="Caler E."/>
            <person name="Lorenzi H."/>
        </authorList>
    </citation>
    <scope>NUCLEOTIDE SEQUENCE [LARGE SCALE GENOMIC DNA]</scope>
    <source>
        <strain evidence="5">p89</strain>
    </source>
</reference>
<feature type="compositionally biased region" description="Low complexity" evidence="2">
    <location>
        <begin position="19"/>
        <end position="39"/>
    </location>
</feature>
<feature type="compositionally biased region" description="Low complexity" evidence="2">
    <location>
        <begin position="1812"/>
        <end position="1831"/>
    </location>
</feature>
<feature type="region of interest" description="Disordered" evidence="2">
    <location>
        <begin position="92"/>
        <end position="194"/>
    </location>
</feature>
<feature type="domain" description="G protein gamma" evidence="3">
    <location>
        <begin position="608"/>
        <end position="683"/>
    </location>
</feature>